<evidence type="ECO:0000256" key="3">
    <source>
        <dbReference type="ARBA" id="ARBA00023163"/>
    </source>
</evidence>
<dbReference type="PROSITE" id="PS00622">
    <property type="entry name" value="HTH_LUXR_1"/>
    <property type="match status" value="1"/>
</dbReference>
<evidence type="ECO:0000313" key="5">
    <source>
        <dbReference type="EMBL" id="TFY96584.1"/>
    </source>
</evidence>
<keyword evidence="2" id="KW-0238">DNA-binding</keyword>
<dbReference type="Gene3D" id="1.25.40.10">
    <property type="entry name" value="Tetratricopeptide repeat domain"/>
    <property type="match status" value="1"/>
</dbReference>
<reference evidence="5 6" key="1">
    <citation type="submission" date="2019-03" db="EMBL/GenBank/DDBJ databases">
        <title>Ramlibacter sp. 18x22-1, whole genome shotgun sequence.</title>
        <authorList>
            <person name="Zhang X."/>
            <person name="Feng G."/>
            <person name="Zhu H."/>
        </authorList>
    </citation>
    <scope>NUCLEOTIDE SEQUENCE [LARGE SCALE GENOMIC DNA]</scope>
    <source>
        <strain evidence="5 6">18x22-1</strain>
    </source>
</reference>
<name>A0A4Z0BEQ3_9BURK</name>
<dbReference type="InterPro" id="IPR011990">
    <property type="entry name" value="TPR-like_helical_dom_sf"/>
</dbReference>
<organism evidence="5 6">
    <name type="scientific">Ramlibacter humi</name>
    <dbReference type="NCBI Taxonomy" id="2530451"/>
    <lineage>
        <taxon>Bacteria</taxon>
        <taxon>Pseudomonadati</taxon>
        <taxon>Pseudomonadota</taxon>
        <taxon>Betaproteobacteria</taxon>
        <taxon>Burkholderiales</taxon>
        <taxon>Comamonadaceae</taxon>
        <taxon>Ramlibacter</taxon>
    </lineage>
</organism>
<dbReference type="InterPro" id="IPR036388">
    <property type="entry name" value="WH-like_DNA-bd_sf"/>
</dbReference>
<dbReference type="AlphaFoldDB" id="A0A4Z0BEQ3"/>
<dbReference type="PROSITE" id="PS50043">
    <property type="entry name" value="HTH_LUXR_2"/>
    <property type="match status" value="1"/>
</dbReference>
<feature type="non-terminal residue" evidence="5">
    <location>
        <position position="1"/>
    </location>
</feature>
<sequence length="534" mass="58989">AAQAEPNPIRAIGHRLDAEQWEQAAADIVADGRGLLVAGAWRALVRLIHRVPADVIEADPELCILLASCAWSTGDLIEVRQQLRRAAALYRSREDVAGEGRVNLLLVLPLFALGDTSGAKRLLDWCEAELPQTSPLRRLLPYHQLWHGVASGRFEHARDRFESVLDVARSPDADVLFDWMTLVGSGFRGHFLGLPGWSRFYREFDELATSNLRLAHRQPLLVATLAQRAWGQLWRGEVQPAVVTAKQAQTENDKAGGLRGARIDLLQLHGLLAAILGQAADFEARMRELLAEVSECRGYRESWLPTFLLVKARGWWILGRREPMVEACMQAFHSDFSTALPFFEGALHLVMAYAALERGDLAAARSEVSAASAVRELPLPSVYGSVDLIRAYVHLLEGENDRAIEIFTTLLDQVAAEQSLGILVVERKDVVQKLLNAVPVGHPARALADRYKEMLVRAHLPPASIVHEPSGLSSLSRRELQVLDLIAAGASNKRIANELFLSIHTVKRHVANINAKLNSDSRGEAAAMYRRAKG</sequence>
<comment type="caution">
    <text evidence="5">The sequence shown here is derived from an EMBL/GenBank/DDBJ whole genome shotgun (WGS) entry which is preliminary data.</text>
</comment>
<evidence type="ECO:0000313" key="6">
    <source>
        <dbReference type="Proteomes" id="UP000297839"/>
    </source>
</evidence>
<dbReference type="Gene3D" id="1.10.10.10">
    <property type="entry name" value="Winged helix-like DNA-binding domain superfamily/Winged helix DNA-binding domain"/>
    <property type="match status" value="1"/>
</dbReference>
<dbReference type="GO" id="GO:0003677">
    <property type="term" value="F:DNA binding"/>
    <property type="evidence" value="ECO:0007669"/>
    <property type="project" value="UniProtKB-KW"/>
</dbReference>
<dbReference type="RefSeq" id="WP_275405171.1">
    <property type="nucleotide sequence ID" value="NZ_SMLK01000011.1"/>
</dbReference>
<dbReference type="PRINTS" id="PR00038">
    <property type="entry name" value="HTHLUXR"/>
</dbReference>
<proteinExistence type="predicted"/>
<dbReference type="Pfam" id="PF00196">
    <property type="entry name" value="GerE"/>
    <property type="match status" value="1"/>
</dbReference>
<evidence type="ECO:0000259" key="4">
    <source>
        <dbReference type="PROSITE" id="PS50043"/>
    </source>
</evidence>
<dbReference type="PANTHER" id="PTHR44688:SF16">
    <property type="entry name" value="DNA-BINDING TRANSCRIPTIONAL ACTIVATOR DEVR_DOSR"/>
    <property type="match status" value="1"/>
</dbReference>
<dbReference type="GO" id="GO:0006355">
    <property type="term" value="P:regulation of DNA-templated transcription"/>
    <property type="evidence" value="ECO:0007669"/>
    <property type="project" value="InterPro"/>
</dbReference>
<keyword evidence="3" id="KW-0804">Transcription</keyword>
<keyword evidence="1" id="KW-0805">Transcription regulation</keyword>
<keyword evidence="6" id="KW-1185">Reference proteome</keyword>
<dbReference type="PANTHER" id="PTHR44688">
    <property type="entry name" value="DNA-BINDING TRANSCRIPTIONAL ACTIVATOR DEVR_DOSR"/>
    <property type="match status" value="1"/>
</dbReference>
<dbReference type="InterPro" id="IPR016032">
    <property type="entry name" value="Sig_transdc_resp-reg_C-effctor"/>
</dbReference>
<feature type="domain" description="HTH luxR-type" evidence="4">
    <location>
        <begin position="468"/>
        <end position="533"/>
    </location>
</feature>
<evidence type="ECO:0000256" key="2">
    <source>
        <dbReference type="ARBA" id="ARBA00023125"/>
    </source>
</evidence>
<dbReference type="EMBL" id="SMLK01000011">
    <property type="protein sequence ID" value="TFY96584.1"/>
    <property type="molecule type" value="Genomic_DNA"/>
</dbReference>
<dbReference type="SUPFAM" id="SSF46894">
    <property type="entry name" value="C-terminal effector domain of the bipartite response regulators"/>
    <property type="match status" value="1"/>
</dbReference>
<protein>
    <recommendedName>
        <fullName evidence="4">HTH luxR-type domain-containing protein</fullName>
    </recommendedName>
</protein>
<accession>A0A4Z0BEQ3</accession>
<dbReference type="CDD" id="cd06170">
    <property type="entry name" value="LuxR_C_like"/>
    <property type="match status" value="1"/>
</dbReference>
<dbReference type="SMART" id="SM00421">
    <property type="entry name" value="HTH_LUXR"/>
    <property type="match status" value="1"/>
</dbReference>
<dbReference type="InterPro" id="IPR000792">
    <property type="entry name" value="Tscrpt_reg_LuxR_C"/>
</dbReference>
<dbReference type="Proteomes" id="UP000297839">
    <property type="component" value="Unassembled WGS sequence"/>
</dbReference>
<gene>
    <name evidence="5" type="ORF">EZ216_20235</name>
</gene>
<evidence type="ECO:0000256" key="1">
    <source>
        <dbReference type="ARBA" id="ARBA00023015"/>
    </source>
</evidence>